<dbReference type="InterPro" id="IPR036869">
    <property type="entry name" value="J_dom_sf"/>
</dbReference>
<dbReference type="RefSeq" id="WP_015815623.1">
    <property type="nucleotide sequence ID" value="NC_013016.1"/>
</dbReference>
<evidence type="ECO:0000259" key="3">
    <source>
        <dbReference type="PROSITE" id="PS50076"/>
    </source>
</evidence>
<organism evidence="4 5">
    <name type="scientific">Neisseria meningitidis (strain alpha14)</name>
    <dbReference type="NCBI Taxonomy" id="662598"/>
    <lineage>
        <taxon>Bacteria</taxon>
        <taxon>Pseudomonadati</taxon>
        <taxon>Pseudomonadota</taxon>
        <taxon>Betaproteobacteria</taxon>
        <taxon>Neisseriales</taxon>
        <taxon>Neisseriaceae</taxon>
        <taxon>Neisseria</taxon>
    </lineage>
</organism>
<dbReference type="PANTHER" id="PTHR44360">
    <property type="entry name" value="DNAJ HOMOLOG SUBFAMILY B MEMBER 9"/>
    <property type="match status" value="1"/>
</dbReference>
<dbReference type="PRINTS" id="PR00625">
    <property type="entry name" value="JDOMAIN"/>
</dbReference>
<dbReference type="InterPro" id="IPR001623">
    <property type="entry name" value="DnaJ_domain"/>
</dbReference>
<dbReference type="SUPFAM" id="SSF46565">
    <property type="entry name" value="Chaperone J-domain"/>
    <property type="match status" value="1"/>
</dbReference>
<evidence type="ECO:0000313" key="4">
    <source>
        <dbReference type="EMBL" id="CBA06170.1"/>
    </source>
</evidence>
<dbReference type="GO" id="GO:0051787">
    <property type="term" value="F:misfolded protein binding"/>
    <property type="evidence" value="ECO:0007669"/>
    <property type="project" value="TreeGrafter"/>
</dbReference>
<dbReference type="Gene3D" id="1.10.287.110">
    <property type="entry name" value="DnaJ domain"/>
    <property type="match status" value="1"/>
</dbReference>
<feature type="transmembrane region" description="Helical" evidence="2">
    <location>
        <begin position="143"/>
        <end position="176"/>
    </location>
</feature>
<proteinExistence type="predicted"/>
<evidence type="ECO:0000256" key="1">
    <source>
        <dbReference type="ARBA" id="ARBA00023186"/>
    </source>
</evidence>
<dbReference type="GO" id="GO:0051087">
    <property type="term" value="F:protein-folding chaperone binding"/>
    <property type="evidence" value="ECO:0007669"/>
    <property type="project" value="TreeGrafter"/>
</dbReference>
<accession>C6S7A3</accession>
<dbReference type="InterPro" id="IPR051948">
    <property type="entry name" value="Hsp70_co-chaperone_J-domain"/>
</dbReference>
<keyword evidence="1" id="KW-0143">Chaperone</keyword>
<sequence length="250" mass="29247">MDKDLYAVLGVSPQAGADEIKRAYRKLAMKYHPDRNPGNPQAEEKFKEIQQAYDTLSDLSKRTQYDASFRRHEERGRQEEAFRREQARREQFYREQARREQFYREQMRREQAFRQAFERQASRSCHTYEPSSGGSGRNYVLAAYILFGLGAIMLFMPIVGVIFAYMPIVGVILAYMKRNSLDSIVYAAHTEYLIKTFWRTFWLYILGALTALLGIGVLIIIATNVWYFYRIIAGFIRFNGGRAVAPEKWI</sequence>
<gene>
    <name evidence="4" type="ordered locus">NMO_1101</name>
</gene>
<dbReference type="EMBL" id="AM889136">
    <property type="protein sequence ID" value="CBA06170.1"/>
    <property type="molecule type" value="Genomic_DNA"/>
</dbReference>
<keyword evidence="2" id="KW-0472">Membrane</keyword>
<dbReference type="SMART" id="SM00271">
    <property type="entry name" value="DnaJ"/>
    <property type="match status" value="1"/>
</dbReference>
<feature type="domain" description="J" evidence="3">
    <location>
        <begin position="4"/>
        <end position="69"/>
    </location>
</feature>
<dbReference type="Pfam" id="PF00226">
    <property type="entry name" value="DnaJ"/>
    <property type="match status" value="1"/>
</dbReference>
<dbReference type="PROSITE" id="PS00636">
    <property type="entry name" value="DNAJ_1"/>
    <property type="match status" value="1"/>
</dbReference>
<dbReference type="PANTHER" id="PTHR44360:SF1">
    <property type="entry name" value="DNAJ HOMOLOG SUBFAMILY B MEMBER 9"/>
    <property type="match status" value="1"/>
</dbReference>
<dbReference type="Proteomes" id="UP000002054">
    <property type="component" value="Chromosome"/>
</dbReference>
<evidence type="ECO:0000313" key="5">
    <source>
        <dbReference type="Proteomes" id="UP000002054"/>
    </source>
</evidence>
<dbReference type="HOGENOM" id="CLU_1347726_0_0_4"/>
<evidence type="ECO:0000256" key="2">
    <source>
        <dbReference type="SAM" id="Phobius"/>
    </source>
</evidence>
<dbReference type="InterPro" id="IPR018253">
    <property type="entry name" value="DnaJ_domain_CS"/>
</dbReference>
<reference evidence="4 5" key="1">
    <citation type="journal article" date="2008" name="Proc. Natl. Acad. Sci. U.S.A.">
        <title>Whole-genome comparison of disease and carriage strains provides insights into virulence evolution in Neisseria meningitidis.</title>
        <authorList>
            <person name="Schoen C."/>
            <person name="Blom J."/>
            <person name="Claus H."/>
            <person name="Schramm-Glueck A."/>
            <person name="Brandt P."/>
            <person name="Mueller T."/>
            <person name="Goesmann A."/>
            <person name="Joseph B."/>
            <person name="Konietzny S."/>
            <person name="Kurzai O."/>
            <person name="Schmitt C."/>
            <person name="Friedrich T."/>
            <person name="Linke B."/>
            <person name="Vogel U."/>
            <person name="Frosch M."/>
        </authorList>
    </citation>
    <scope>NUCLEOTIDE SEQUENCE [LARGE SCALE GENOMIC DNA]</scope>
    <source>
        <strain evidence="5">alpha14</strain>
    </source>
</reference>
<dbReference type="GO" id="GO:0036503">
    <property type="term" value="P:ERAD pathway"/>
    <property type="evidence" value="ECO:0007669"/>
    <property type="project" value="TreeGrafter"/>
</dbReference>
<keyword evidence="2" id="KW-0812">Transmembrane</keyword>
<dbReference type="KEGG" id="nmi:NMO_1101"/>
<feature type="transmembrane region" description="Helical" evidence="2">
    <location>
        <begin position="201"/>
        <end position="229"/>
    </location>
</feature>
<dbReference type="PROSITE" id="PS50076">
    <property type="entry name" value="DNAJ_2"/>
    <property type="match status" value="1"/>
</dbReference>
<name>C6S7A3_NEIML</name>
<protein>
    <submittedName>
        <fullName evidence="4">Putative dnaJ-family protein</fullName>
    </submittedName>
</protein>
<keyword evidence="2" id="KW-1133">Transmembrane helix</keyword>
<dbReference type="CDD" id="cd06257">
    <property type="entry name" value="DnaJ"/>
    <property type="match status" value="1"/>
</dbReference>
<dbReference type="AlphaFoldDB" id="C6S7A3"/>